<gene>
    <name evidence="9" type="primary">xerC</name>
    <name evidence="13" type="ordered locus">Thicy_0372</name>
</gene>
<dbReference type="KEGG" id="tcy:Thicy_0372"/>
<evidence type="ECO:0000259" key="11">
    <source>
        <dbReference type="PROSITE" id="PS51898"/>
    </source>
</evidence>
<dbReference type="InterPro" id="IPR013762">
    <property type="entry name" value="Integrase-like_cat_sf"/>
</dbReference>
<keyword evidence="2 9" id="KW-0963">Cytoplasm</keyword>
<dbReference type="PROSITE" id="PS51900">
    <property type="entry name" value="CB"/>
    <property type="match status" value="1"/>
</dbReference>
<dbReference type="Pfam" id="PF00589">
    <property type="entry name" value="Phage_integrase"/>
    <property type="match status" value="1"/>
</dbReference>
<dbReference type="GO" id="GO:0005737">
    <property type="term" value="C:cytoplasm"/>
    <property type="evidence" value="ECO:0007669"/>
    <property type="project" value="UniProtKB-SubCell"/>
</dbReference>
<feature type="active site" evidence="9">
    <location>
        <position position="275"/>
    </location>
</feature>
<sequence length="329" mass="37030">MDACLAAFVEDLAAQQYSAHSVANYQRDIVAYQAWSADPGCLSQPHTTAASALFWQAQSLQDFENYVMSMSEQDKHSRTIRRHLSALRRFYQFMLRQGWVEDNPVQWVQAPKADKPLPKSVSVDKMQQLLDQPLDSDLAVRDQAMFELLYSSGIRVAELVSLRYPASLALLDEGYISVVGKGNKQRLAMVGRTAVQALQAWLPLRQQWALEDDALFISQQGKGLTVRSVQKRLAQRGRTAGLDSRISPHRLRHACATHVLESSGDLRAVQELLGHAQLSTTQIYTKLDMQHLAQVYDQAHPRARKGAQVADEHQNTRNTHRVEDNTDAT</sequence>
<dbReference type="GO" id="GO:0003677">
    <property type="term" value="F:DNA binding"/>
    <property type="evidence" value="ECO:0007669"/>
    <property type="project" value="UniProtKB-UniRule"/>
</dbReference>
<accession>F6DAQ4</accession>
<dbReference type="RefSeq" id="WP_013834928.1">
    <property type="nucleotide sequence ID" value="NC_015581.1"/>
</dbReference>
<name>F6DAQ4_THICA</name>
<dbReference type="InterPro" id="IPR010998">
    <property type="entry name" value="Integrase_recombinase_N"/>
</dbReference>
<comment type="similarity">
    <text evidence="9">Belongs to the 'phage' integrase family. XerC subfamily.</text>
</comment>
<dbReference type="HOGENOM" id="CLU_027562_9_0_6"/>
<evidence type="ECO:0000256" key="7">
    <source>
        <dbReference type="ARBA" id="ARBA00023172"/>
    </source>
</evidence>
<evidence type="ECO:0000256" key="3">
    <source>
        <dbReference type="ARBA" id="ARBA00022618"/>
    </source>
</evidence>
<dbReference type="CDD" id="cd00798">
    <property type="entry name" value="INT_XerDC_C"/>
    <property type="match status" value="1"/>
</dbReference>
<evidence type="ECO:0000256" key="6">
    <source>
        <dbReference type="ARBA" id="ARBA00023125"/>
    </source>
</evidence>
<keyword evidence="14" id="KW-1185">Reference proteome</keyword>
<comment type="subcellular location">
    <subcellularLocation>
        <location evidence="1 9">Cytoplasm</location>
    </subcellularLocation>
</comment>
<dbReference type="InterPro" id="IPR004107">
    <property type="entry name" value="Integrase_SAM-like_N"/>
</dbReference>
<keyword evidence="3 9" id="KW-0132">Cell division</keyword>
<dbReference type="OrthoDB" id="9801717at2"/>
<evidence type="ECO:0000256" key="1">
    <source>
        <dbReference type="ARBA" id="ARBA00004496"/>
    </source>
</evidence>
<dbReference type="STRING" id="717773.Thicy_0372"/>
<feature type="domain" description="Core-binding (CB)" evidence="12">
    <location>
        <begin position="1"/>
        <end position="95"/>
    </location>
</feature>
<evidence type="ECO:0000256" key="10">
    <source>
        <dbReference type="SAM" id="MobiDB-lite"/>
    </source>
</evidence>
<feature type="active site" description="O-(3'-phospho-DNA)-tyrosine intermediate" evidence="9">
    <location>
        <position position="284"/>
    </location>
</feature>
<evidence type="ECO:0000256" key="5">
    <source>
        <dbReference type="ARBA" id="ARBA00022908"/>
    </source>
</evidence>
<comment type="subunit">
    <text evidence="9">Forms a cyclic heterotetrameric complex composed of two molecules of XerC and two molecules of XerD.</text>
</comment>
<feature type="active site" evidence="9">
    <location>
        <position position="181"/>
    </location>
</feature>
<dbReference type="InterPro" id="IPR050090">
    <property type="entry name" value="Tyrosine_recombinase_XerCD"/>
</dbReference>
<dbReference type="SUPFAM" id="SSF56349">
    <property type="entry name" value="DNA breaking-rejoining enzymes"/>
    <property type="match status" value="1"/>
</dbReference>
<dbReference type="GO" id="GO:0006313">
    <property type="term" value="P:DNA transposition"/>
    <property type="evidence" value="ECO:0007669"/>
    <property type="project" value="UniProtKB-UniRule"/>
</dbReference>
<dbReference type="HAMAP" id="MF_01808">
    <property type="entry name" value="Recomb_XerC_XerD"/>
    <property type="match status" value="1"/>
</dbReference>
<evidence type="ECO:0000256" key="2">
    <source>
        <dbReference type="ARBA" id="ARBA00022490"/>
    </source>
</evidence>
<dbReference type="InterPro" id="IPR011010">
    <property type="entry name" value="DNA_brk_join_enz"/>
</dbReference>
<dbReference type="GO" id="GO:0009037">
    <property type="term" value="F:tyrosine-based site-specific recombinase activity"/>
    <property type="evidence" value="ECO:0007669"/>
    <property type="project" value="UniProtKB-UniRule"/>
</dbReference>
<dbReference type="Proteomes" id="UP000009232">
    <property type="component" value="Chromosome"/>
</dbReference>
<feature type="region of interest" description="Disordered" evidence="10">
    <location>
        <begin position="301"/>
        <end position="329"/>
    </location>
</feature>
<evidence type="ECO:0000256" key="8">
    <source>
        <dbReference type="ARBA" id="ARBA00023306"/>
    </source>
</evidence>
<dbReference type="SUPFAM" id="SSF47823">
    <property type="entry name" value="lambda integrase-like, N-terminal domain"/>
    <property type="match status" value="1"/>
</dbReference>
<dbReference type="InterPro" id="IPR044068">
    <property type="entry name" value="CB"/>
</dbReference>
<comment type="function">
    <text evidence="9">Site-specific tyrosine recombinase, which acts by catalyzing the cutting and rejoining of the recombining DNA molecules. The XerC-XerD complex is essential to convert dimers of the bacterial chromosome into monomers to permit their segregation at cell division. It also contributes to the segregational stability of plasmids.</text>
</comment>
<dbReference type="Gene3D" id="1.10.443.10">
    <property type="entry name" value="Intergrase catalytic core"/>
    <property type="match status" value="1"/>
</dbReference>
<dbReference type="eggNOG" id="COG4973">
    <property type="taxonomic scope" value="Bacteria"/>
</dbReference>
<evidence type="ECO:0000256" key="4">
    <source>
        <dbReference type="ARBA" id="ARBA00022829"/>
    </source>
</evidence>
<keyword evidence="6 9" id="KW-0238">DNA-binding</keyword>
<reference evidence="13 14" key="1">
    <citation type="submission" date="2011-05" db="EMBL/GenBank/DDBJ databases">
        <title>Complete sequence of Thioalkalimicrobium cyclicum ALM1.</title>
        <authorList>
            <consortium name="US DOE Joint Genome Institute"/>
            <person name="Lucas S."/>
            <person name="Han J."/>
            <person name="Lapidus A."/>
            <person name="Cheng J.-F."/>
            <person name="Goodwin L."/>
            <person name="Pitluck S."/>
            <person name="Peters L."/>
            <person name="Mikhailova N."/>
            <person name="Davenport K."/>
            <person name="Han C."/>
            <person name="Tapia R."/>
            <person name="Land M."/>
            <person name="Hauser L."/>
            <person name="Kyrpides N."/>
            <person name="Ivanova N."/>
            <person name="Pagani I."/>
            <person name="Kappler U."/>
            <person name="Woyke T."/>
        </authorList>
    </citation>
    <scope>NUCLEOTIDE SEQUENCE [LARGE SCALE GENOMIC DNA]</scope>
    <source>
        <strain evidence="14">DSM 14477 / JCM 11371 / ALM1</strain>
    </source>
</reference>
<keyword evidence="5 9" id="KW-0229">DNA integration</keyword>
<organism evidence="13 14">
    <name type="scientific">Thiomicrospira cyclica (strain DSM 14477 / JCM 11371 / ALM1)</name>
    <name type="common">Thioalkalimicrobium cyclicum</name>
    <dbReference type="NCBI Taxonomy" id="717773"/>
    <lineage>
        <taxon>Bacteria</taxon>
        <taxon>Pseudomonadati</taxon>
        <taxon>Pseudomonadota</taxon>
        <taxon>Gammaproteobacteria</taxon>
        <taxon>Thiotrichales</taxon>
        <taxon>Piscirickettsiaceae</taxon>
        <taxon>Thiomicrospira</taxon>
    </lineage>
</organism>
<dbReference type="InterPro" id="IPR023009">
    <property type="entry name" value="Tyrosine_recombinase_XerC/XerD"/>
</dbReference>
<feature type="active site" evidence="9">
    <location>
        <position position="155"/>
    </location>
</feature>
<feature type="compositionally biased region" description="Basic and acidic residues" evidence="10">
    <location>
        <begin position="310"/>
        <end position="329"/>
    </location>
</feature>
<evidence type="ECO:0000256" key="9">
    <source>
        <dbReference type="HAMAP-Rule" id="MF_01808"/>
    </source>
</evidence>
<feature type="domain" description="Tyr recombinase" evidence="11">
    <location>
        <begin position="116"/>
        <end position="297"/>
    </location>
</feature>
<dbReference type="InterPro" id="IPR002104">
    <property type="entry name" value="Integrase_catalytic"/>
</dbReference>
<dbReference type="PANTHER" id="PTHR30349:SF81">
    <property type="entry name" value="TYROSINE RECOMBINASE XERC"/>
    <property type="match status" value="1"/>
</dbReference>
<dbReference type="Pfam" id="PF02899">
    <property type="entry name" value="Phage_int_SAM_1"/>
    <property type="match status" value="1"/>
</dbReference>
<keyword evidence="4 9" id="KW-0159">Chromosome partition</keyword>
<feature type="active site" evidence="9">
    <location>
        <position position="249"/>
    </location>
</feature>
<evidence type="ECO:0000313" key="13">
    <source>
        <dbReference type="EMBL" id="AEG31147.1"/>
    </source>
</evidence>
<keyword evidence="8 9" id="KW-0131">Cell cycle</keyword>
<proteinExistence type="inferred from homology"/>
<dbReference type="Gene3D" id="1.10.150.130">
    <property type="match status" value="1"/>
</dbReference>
<dbReference type="GO" id="GO:0007059">
    <property type="term" value="P:chromosome segregation"/>
    <property type="evidence" value="ECO:0007669"/>
    <property type="project" value="UniProtKB-UniRule"/>
</dbReference>
<dbReference type="EMBL" id="CP002776">
    <property type="protein sequence ID" value="AEG31147.1"/>
    <property type="molecule type" value="Genomic_DNA"/>
</dbReference>
<dbReference type="AlphaFoldDB" id="F6DAQ4"/>
<keyword evidence="7 9" id="KW-0233">DNA recombination</keyword>
<evidence type="ECO:0000313" key="14">
    <source>
        <dbReference type="Proteomes" id="UP000009232"/>
    </source>
</evidence>
<feature type="active site" evidence="9">
    <location>
        <position position="252"/>
    </location>
</feature>
<dbReference type="GO" id="GO:0051301">
    <property type="term" value="P:cell division"/>
    <property type="evidence" value="ECO:0007669"/>
    <property type="project" value="UniProtKB-KW"/>
</dbReference>
<dbReference type="PROSITE" id="PS51898">
    <property type="entry name" value="TYR_RECOMBINASE"/>
    <property type="match status" value="1"/>
</dbReference>
<protein>
    <recommendedName>
        <fullName evidence="9">Tyrosine recombinase XerC</fullName>
    </recommendedName>
</protein>
<dbReference type="PANTHER" id="PTHR30349">
    <property type="entry name" value="PHAGE INTEGRASE-RELATED"/>
    <property type="match status" value="1"/>
</dbReference>
<evidence type="ECO:0000259" key="12">
    <source>
        <dbReference type="PROSITE" id="PS51900"/>
    </source>
</evidence>